<feature type="transmembrane region" description="Helical" evidence="8">
    <location>
        <begin position="152"/>
        <end position="170"/>
    </location>
</feature>
<protein>
    <recommendedName>
        <fullName evidence="8 9">1,4-dihydroxy-2-naphthoate octaprenyltransferase</fullName>
        <shortName evidence="8">DHNA-octaprenyltransferase</shortName>
        <ecNumber evidence="8 9">2.5.1.74</ecNumber>
    </recommendedName>
</protein>
<comment type="similarity">
    <text evidence="8">Belongs to the MenA family. Type 1 subfamily.</text>
</comment>
<gene>
    <name evidence="8 10" type="primary">menA</name>
    <name evidence="10" type="ORF">H4K34_15500</name>
</gene>
<proteinExistence type="inferred from homology"/>
<evidence type="ECO:0000256" key="7">
    <source>
        <dbReference type="ARBA" id="ARBA00023136"/>
    </source>
</evidence>
<dbReference type="HAMAP" id="MF_01937">
    <property type="entry name" value="MenA_1"/>
    <property type="match status" value="1"/>
</dbReference>
<dbReference type="GO" id="GO:0046428">
    <property type="term" value="F:1,4-dihydroxy-2-naphthoate polyprenyltransferase activity"/>
    <property type="evidence" value="ECO:0007669"/>
    <property type="project" value="UniProtKB-UniRule"/>
</dbReference>
<dbReference type="NCBIfam" id="TIGR00751">
    <property type="entry name" value="menA"/>
    <property type="match status" value="1"/>
</dbReference>
<dbReference type="PIRSF" id="PIRSF005355">
    <property type="entry name" value="UBIAD1"/>
    <property type="match status" value="1"/>
</dbReference>
<comment type="pathway">
    <text evidence="8">Quinol/quinone metabolism; menaquinone biosynthesis; menaquinol from 1,4-dihydroxy-2-naphthoate: step 1/2.</text>
</comment>
<keyword evidence="5 8" id="KW-0812">Transmembrane</keyword>
<evidence type="ECO:0000256" key="4">
    <source>
        <dbReference type="ARBA" id="ARBA00022679"/>
    </source>
</evidence>
<dbReference type="EMBL" id="CP060139">
    <property type="protein sequence ID" value="QNR23763.1"/>
    <property type="molecule type" value="Genomic_DNA"/>
</dbReference>
<evidence type="ECO:0000256" key="2">
    <source>
        <dbReference type="ARBA" id="ARBA00022428"/>
    </source>
</evidence>
<feature type="transmembrane region" description="Helical" evidence="8">
    <location>
        <begin position="12"/>
        <end position="32"/>
    </location>
</feature>
<evidence type="ECO:0000256" key="9">
    <source>
        <dbReference type="NCBIfam" id="TIGR00751"/>
    </source>
</evidence>
<keyword evidence="3 8" id="KW-1003">Cell membrane</keyword>
<feature type="transmembrane region" description="Helical" evidence="8">
    <location>
        <begin position="117"/>
        <end position="140"/>
    </location>
</feature>
<dbReference type="GO" id="GO:0005886">
    <property type="term" value="C:plasma membrane"/>
    <property type="evidence" value="ECO:0007669"/>
    <property type="project" value="UniProtKB-SubCell"/>
</dbReference>
<keyword evidence="7 8" id="KW-0472">Membrane</keyword>
<evidence type="ECO:0000256" key="3">
    <source>
        <dbReference type="ARBA" id="ARBA00022475"/>
    </source>
</evidence>
<dbReference type="PANTHER" id="PTHR13929:SF0">
    <property type="entry name" value="UBIA PRENYLTRANSFERASE DOMAIN-CONTAINING PROTEIN 1"/>
    <property type="match status" value="1"/>
</dbReference>
<dbReference type="Proteomes" id="UP000516305">
    <property type="component" value="Chromosome"/>
</dbReference>
<dbReference type="InterPro" id="IPR004657">
    <property type="entry name" value="MenA"/>
</dbReference>
<keyword evidence="11" id="KW-1185">Reference proteome</keyword>
<accession>A0A7H0VDG5</accession>
<comment type="catalytic activity">
    <reaction evidence="8">
        <text>an all-trans-polyprenyl diphosphate + 1,4-dihydroxy-2-naphthoate + H(+) = a 2-demethylmenaquinol + CO2 + diphosphate</text>
        <dbReference type="Rhea" id="RHEA:26478"/>
        <dbReference type="Rhea" id="RHEA-COMP:9563"/>
        <dbReference type="Rhea" id="RHEA-COMP:9564"/>
        <dbReference type="ChEBI" id="CHEBI:11173"/>
        <dbReference type="ChEBI" id="CHEBI:15378"/>
        <dbReference type="ChEBI" id="CHEBI:16526"/>
        <dbReference type="ChEBI" id="CHEBI:33019"/>
        <dbReference type="ChEBI" id="CHEBI:55437"/>
        <dbReference type="ChEBI" id="CHEBI:58914"/>
        <dbReference type="EC" id="2.5.1.74"/>
    </reaction>
</comment>
<comment type="function">
    <text evidence="8">Conversion of 1,4-dihydroxy-2-naphthoate (DHNA) to demethylmenaquinone (DMK).</text>
</comment>
<keyword evidence="6 8" id="KW-1133">Transmembrane helix</keyword>
<evidence type="ECO:0000313" key="10">
    <source>
        <dbReference type="EMBL" id="QNR23763.1"/>
    </source>
</evidence>
<name>A0A7H0VDG5_9FLAO</name>
<reference evidence="10 11" key="1">
    <citation type="submission" date="2020-08" db="EMBL/GenBank/DDBJ databases">
        <title>Croceimicrobium hydrocarbonivorans gen. nov., sp. nov., a novel marine bacterium isolated from a bacterial consortium that degrades polyethylene terephthalate.</title>
        <authorList>
            <person name="Liu R."/>
        </authorList>
    </citation>
    <scope>NUCLEOTIDE SEQUENCE [LARGE SCALE GENOMIC DNA]</scope>
    <source>
        <strain evidence="10 11">A20-9</strain>
    </source>
</reference>
<dbReference type="CDD" id="cd13962">
    <property type="entry name" value="PT_UbiA_UBIAD1"/>
    <property type="match status" value="1"/>
</dbReference>
<dbReference type="KEGG" id="chyd:H4K34_15500"/>
<evidence type="ECO:0000256" key="6">
    <source>
        <dbReference type="ARBA" id="ARBA00022989"/>
    </source>
</evidence>
<dbReference type="GO" id="GO:0042371">
    <property type="term" value="P:vitamin K biosynthetic process"/>
    <property type="evidence" value="ECO:0007669"/>
    <property type="project" value="TreeGrafter"/>
</dbReference>
<dbReference type="Gene3D" id="1.10.357.140">
    <property type="entry name" value="UbiA prenyltransferase"/>
    <property type="match status" value="1"/>
</dbReference>
<dbReference type="InterPro" id="IPR044878">
    <property type="entry name" value="UbiA_sf"/>
</dbReference>
<evidence type="ECO:0000256" key="5">
    <source>
        <dbReference type="ARBA" id="ARBA00022692"/>
    </source>
</evidence>
<evidence type="ECO:0000256" key="8">
    <source>
        <dbReference type="HAMAP-Rule" id="MF_01937"/>
    </source>
</evidence>
<feature type="transmembrane region" description="Helical" evidence="8">
    <location>
        <begin position="38"/>
        <end position="58"/>
    </location>
</feature>
<evidence type="ECO:0000313" key="11">
    <source>
        <dbReference type="Proteomes" id="UP000516305"/>
    </source>
</evidence>
<dbReference type="AlphaFoldDB" id="A0A7H0VDG5"/>
<dbReference type="UniPathway" id="UPA00079">
    <property type="reaction ID" value="UER00168"/>
</dbReference>
<dbReference type="RefSeq" id="WP_210758298.1">
    <property type="nucleotide sequence ID" value="NZ_CP060139.1"/>
</dbReference>
<dbReference type="EC" id="2.5.1.74" evidence="8 9"/>
<dbReference type="InterPro" id="IPR026046">
    <property type="entry name" value="UBIAD1"/>
</dbReference>
<dbReference type="PANTHER" id="PTHR13929">
    <property type="entry name" value="1,4-DIHYDROXY-2-NAPHTHOATE OCTAPRENYLTRANSFERASE"/>
    <property type="match status" value="1"/>
</dbReference>
<organism evidence="10 11">
    <name type="scientific">Croceimicrobium hydrocarbonivorans</name>
    <dbReference type="NCBI Taxonomy" id="2761580"/>
    <lineage>
        <taxon>Bacteria</taxon>
        <taxon>Pseudomonadati</taxon>
        <taxon>Bacteroidota</taxon>
        <taxon>Flavobacteriia</taxon>
        <taxon>Flavobacteriales</taxon>
        <taxon>Owenweeksiaceae</taxon>
        <taxon>Croceimicrobium</taxon>
    </lineage>
</organism>
<feature type="transmembrane region" description="Helical" evidence="8">
    <location>
        <begin position="92"/>
        <end position="111"/>
    </location>
</feature>
<feature type="transmembrane region" description="Helical" evidence="8">
    <location>
        <begin position="176"/>
        <end position="196"/>
    </location>
</feature>
<keyword evidence="4 8" id="KW-0808">Transferase</keyword>
<dbReference type="GO" id="GO:0009234">
    <property type="term" value="P:menaquinone biosynthetic process"/>
    <property type="evidence" value="ECO:0007669"/>
    <property type="project" value="UniProtKB-UniRule"/>
</dbReference>
<dbReference type="Pfam" id="PF01040">
    <property type="entry name" value="UbiA"/>
    <property type="match status" value="1"/>
</dbReference>
<sequence>MSGYKVWIAAARLRTLPLAFASIILGSLLAYSQGSFDIWVFLLSILTTLCYQVLSNYANDYGDGVKGTDADRIGEARATASGLISVAAMRKAVVLFSILSVLFGTALSFYACRDLGIYYQLAFTLLGLLATWAAISYTVGDKAYGYSGLGDVFVLLFFGIVGVGGSYYLQAGTWDYSVLLPAGSLGFLAMAVLNLNNMRDREGDARSGKNTLALKLGERGAKGYHFLLVIGAFDMAFLYNRIHPTTNWQNLYFLTLPLLFLNLKKVLKASRPLDYEPLLKQMALTTLFFALLFGLGKAI</sequence>
<keyword evidence="2 8" id="KW-0474">Menaquinone biosynthesis</keyword>
<evidence type="ECO:0000256" key="1">
    <source>
        <dbReference type="ARBA" id="ARBA00004141"/>
    </source>
</evidence>
<dbReference type="InterPro" id="IPR000537">
    <property type="entry name" value="UbiA_prenyltransferase"/>
</dbReference>
<comment type="subcellular location">
    <subcellularLocation>
        <location evidence="8">Cell membrane</location>
        <topology evidence="8">Multi-pass membrane protein</topology>
    </subcellularLocation>
    <subcellularLocation>
        <location evidence="1">Membrane</location>
        <topology evidence="1">Multi-pass membrane protein</topology>
    </subcellularLocation>
</comment>